<gene>
    <name evidence="3" type="ordered locus">EFER_2823</name>
</gene>
<dbReference type="SUPFAM" id="SSF53448">
    <property type="entry name" value="Nucleotide-diphospho-sugar transferases"/>
    <property type="match status" value="1"/>
</dbReference>
<organism evidence="3 4">
    <name type="scientific">Escherichia fergusonii (strain ATCC 35469 / DSM 13698 / CCUG 18766 / IAM 14443 / JCM 21226 / LMG 7866 / NBRC 102419 / NCTC 12128 / CDC 0568-73)</name>
    <dbReference type="NCBI Taxonomy" id="585054"/>
    <lineage>
        <taxon>Bacteria</taxon>
        <taxon>Pseudomonadati</taxon>
        <taxon>Pseudomonadota</taxon>
        <taxon>Gammaproteobacteria</taxon>
        <taxon>Enterobacterales</taxon>
        <taxon>Enterobacteriaceae</taxon>
        <taxon>Escherichia</taxon>
    </lineage>
</organism>
<evidence type="ECO:0000313" key="3">
    <source>
        <dbReference type="EMBL" id="CAQ90317.1"/>
    </source>
</evidence>
<evidence type="ECO:0000313" key="4">
    <source>
        <dbReference type="Proteomes" id="UP000000745"/>
    </source>
</evidence>
<dbReference type="InterPro" id="IPR025877">
    <property type="entry name" value="MobA-like_NTP_Trfase"/>
</dbReference>
<dbReference type="OrthoDB" id="5298023at2"/>
<dbReference type="GO" id="GO:0016779">
    <property type="term" value="F:nucleotidyltransferase activity"/>
    <property type="evidence" value="ECO:0007669"/>
    <property type="project" value="UniProtKB-ARBA"/>
</dbReference>
<keyword evidence="1" id="KW-0460">Magnesium</keyword>
<protein>
    <submittedName>
        <fullName evidence="3">MobA-related protein</fullName>
    </submittedName>
</protein>
<name>B7LPA1_ESCF3</name>
<evidence type="ECO:0000256" key="1">
    <source>
        <dbReference type="ARBA" id="ARBA00022842"/>
    </source>
</evidence>
<dbReference type="EMBL" id="CU928158">
    <property type="protein sequence ID" value="CAQ90317.1"/>
    <property type="molecule type" value="Genomic_DNA"/>
</dbReference>
<sequence length="187" mass="19677">MSVALVVIVLAAGAGRRFIASGAKTHKLDTLLHHQTVLGHVLTTVKASGLGCYVVRPAGGTAGIGESIALGVKATANAGGWLILPADLPLIRSATLRQVAQELENKPIVVPFWQQQAGHPVGFAGEYFTPLSQLTGDCGGREIVRAARKKGLVLDCPVTDRGIVQDIDTLADLHLARHFSPTYSVDD</sequence>
<keyword evidence="4" id="KW-1185">Reference proteome</keyword>
<dbReference type="HOGENOM" id="CLU_061980_4_1_6"/>
<dbReference type="Proteomes" id="UP000000745">
    <property type="component" value="Chromosome"/>
</dbReference>
<dbReference type="GeneID" id="75060556"/>
<evidence type="ECO:0000259" key="2">
    <source>
        <dbReference type="Pfam" id="PF12804"/>
    </source>
</evidence>
<dbReference type="InterPro" id="IPR029044">
    <property type="entry name" value="Nucleotide-diphossugar_trans"/>
</dbReference>
<accession>B7LPA1</accession>
<dbReference type="AlphaFoldDB" id="B7LPA1"/>
<reference evidence="4" key="1">
    <citation type="journal article" date="2009" name="PLoS Genet.">
        <title>Organised genome dynamics in the Escherichia coli species results in highly diverse adaptive paths.</title>
        <authorList>
            <person name="Touchon M."/>
            <person name="Hoede C."/>
            <person name="Tenaillon O."/>
            <person name="Barbe V."/>
            <person name="Baeriswyl S."/>
            <person name="Bidet P."/>
            <person name="Bingen E."/>
            <person name="Bonacorsi S."/>
            <person name="Bouchier C."/>
            <person name="Bouvet O."/>
            <person name="Calteau A."/>
            <person name="Chiapello H."/>
            <person name="Clermont O."/>
            <person name="Cruveiller S."/>
            <person name="Danchin A."/>
            <person name="Diard M."/>
            <person name="Dossat C."/>
            <person name="Karoui M.E."/>
            <person name="Frapy E."/>
            <person name="Garry L."/>
            <person name="Ghigo J.M."/>
            <person name="Gilles A.M."/>
            <person name="Johnson J."/>
            <person name="Le Bouguenec C."/>
            <person name="Lescat M."/>
            <person name="Mangenot S."/>
            <person name="Martinez-Jehanne V."/>
            <person name="Matic I."/>
            <person name="Nassif X."/>
            <person name="Oztas S."/>
            <person name="Petit M.A."/>
            <person name="Pichon C."/>
            <person name="Rouy Z."/>
            <person name="Ruf C.S."/>
            <person name="Schneider D."/>
            <person name="Tourret J."/>
            <person name="Vacherie B."/>
            <person name="Vallenet D."/>
            <person name="Medigue C."/>
            <person name="Rocha E.P.C."/>
            <person name="Denamur E."/>
        </authorList>
    </citation>
    <scope>NUCLEOTIDE SEQUENCE [LARGE SCALE GENOMIC DNA]</scope>
    <source>
        <strain evidence="4">ATCC 35469 / DSM 13698 / BCRC 15582 / CCUG 18766 / IAM 14443 / JCM 21226 / LMG 7866 / NBRC 102419 / NCTC 12128 / CDC 0568-73</strain>
    </source>
</reference>
<proteinExistence type="predicted"/>
<dbReference type="KEGG" id="efe:EFER_2823"/>
<dbReference type="RefSeq" id="WP_000109440.1">
    <property type="nucleotide sequence ID" value="NC_011740.1"/>
</dbReference>
<dbReference type="PANTHER" id="PTHR43777">
    <property type="entry name" value="MOLYBDENUM COFACTOR CYTIDYLYLTRANSFERASE"/>
    <property type="match status" value="1"/>
</dbReference>
<feature type="domain" description="MobA-like NTP transferase" evidence="2">
    <location>
        <begin position="7"/>
        <end position="147"/>
    </location>
</feature>
<dbReference type="PANTHER" id="PTHR43777:SF1">
    <property type="entry name" value="MOLYBDENUM COFACTOR CYTIDYLYLTRANSFERASE"/>
    <property type="match status" value="1"/>
</dbReference>
<dbReference type="Pfam" id="PF12804">
    <property type="entry name" value="NTP_transf_3"/>
    <property type="match status" value="1"/>
</dbReference>
<dbReference type="CDD" id="cd04182">
    <property type="entry name" value="GT_2_like_f"/>
    <property type="match status" value="1"/>
</dbReference>
<dbReference type="Gene3D" id="3.90.550.10">
    <property type="entry name" value="Spore Coat Polysaccharide Biosynthesis Protein SpsA, Chain A"/>
    <property type="match status" value="1"/>
</dbReference>